<evidence type="ECO:0000256" key="3">
    <source>
        <dbReference type="ARBA" id="ARBA00022692"/>
    </source>
</evidence>
<dbReference type="PANTHER" id="PTHR30482:SF20">
    <property type="entry name" value="HIGH-AFFINITY BRANCHED-CHAIN AMINO ACID TRANSPORT SYSTEM PERMEASE PROTEIN LIVM"/>
    <property type="match status" value="1"/>
</dbReference>
<name>C9YBS6_CURXX</name>
<proteinExistence type="predicted"/>
<keyword evidence="3 6" id="KW-0812">Transmembrane</keyword>
<sequence>MQGHSRLRGGARHADGQTQRFVRRKIAEESLMRFIFKTDYAQDINLAKHGGHVFWYSALVVLLVAAPWLLTEYSLAQLNLVLIYAIAGLGLMLLAGFTGQFSLGHAAFLGVGAYAQAYFTNAGVPFVVSLALSGTLSALMGIVVGLPALRLKGIYLGMATLSFGFIIEEVFARWESVTGGNAGKAVGVIKMAGYELGSGQGFYFVCLTVTVLCTLGILNLLRSPTGRAFVAIRDSEISAQSMGIHLAYYKTLSFSISAALAGMAGALYAHNLRFISPDQFNLLQSIDLLLMIVIGGLGSVHGVFLGAIFLIILPQGISAGKEFLPEFIGQAPGLKSVIYGSVLIAFVLFEPMGLYGRWLKVRTYLQMFPFYRKGMFKRQKSFQKSDRLK</sequence>
<dbReference type="InterPro" id="IPR043428">
    <property type="entry name" value="LivM-like"/>
</dbReference>
<feature type="transmembrane region" description="Helical" evidence="6">
    <location>
        <begin position="288"/>
        <end position="313"/>
    </location>
</feature>
<dbReference type="GO" id="GO:0015658">
    <property type="term" value="F:branched-chain amino acid transmembrane transporter activity"/>
    <property type="evidence" value="ECO:0007669"/>
    <property type="project" value="InterPro"/>
</dbReference>
<evidence type="ECO:0000256" key="6">
    <source>
        <dbReference type="SAM" id="Phobius"/>
    </source>
</evidence>
<dbReference type="InterPro" id="IPR001851">
    <property type="entry name" value="ABC_transp_permease"/>
</dbReference>
<dbReference type="Pfam" id="PF02653">
    <property type="entry name" value="BPD_transp_2"/>
    <property type="match status" value="1"/>
</dbReference>
<keyword evidence="2" id="KW-1003">Cell membrane</keyword>
<dbReference type="AlphaFoldDB" id="C9YBS6"/>
<accession>C9YBS6</accession>
<feature type="transmembrane region" description="Helical" evidence="6">
    <location>
        <begin position="153"/>
        <end position="172"/>
    </location>
</feature>
<feature type="transmembrane region" description="Helical" evidence="6">
    <location>
        <begin position="125"/>
        <end position="146"/>
    </location>
</feature>
<organism evidence="7">
    <name type="scientific">Curvibacter symbiont subsp. Hydra magnipapillata</name>
    <dbReference type="NCBI Taxonomy" id="667019"/>
    <lineage>
        <taxon>Bacteria</taxon>
        <taxon>Pseudomonadati</taxon>
        <taxon>Pseudomonadota</taxon>
        <taxon>Betaproteobacteria</taxon>
        <taxon>Burkholderiales</taxon>
        <taxon>Comamonadaceae</taxon>
        <taxon>Curvibacter</taxon>
    </lineage>
</organism>
<feature type="transmembrane region" description="Helical" evidence="6">
    <location>
        <begin position="53"/>
        <end position="70"/>
    </location>
</feature>
<dbReference type="CDD" id="cd06581">
    <property type="entry name" value="TM_PBP1_LivM_like"/>
    <property type="match status" value="1"/>
</dbReference>
<feature type="transmembrane region" description="Helical" evidence="6">
    <location>
        <begin position="201"/>
        <end position="221"/>
    </location>
</feature>
<comment type="subcellular location">
    <subcellularLocation>
        <location evidence="1">Cell membrane</location>
        <topology evidence="1">Multi-pass membrane protein</topology>
    </subcellularLocation>
</comment>
<evidence type="ECO:0000313" key="7">
    <source>
        <dbReference type="EMBL" id="CBA27026.1"/>
    </source>
</evidence>
<evidence type="ECO:0000256" key="2">
    <source>
        <dbReference type="ARBA" id="ARBA00022475"/>
    </source>
</evidence>
<keyword evidence="5 6" id="KW-0472">Membrane</keyword>
<feature type="transmembrane region" description="Helical" evidence="6">
    <location>
        <begin position="247"/>
        <end position="268"/>
    </location>
</feature>
<gene>
    <name evidence="7" type="ORF">Csp_A00220</name>
</gene>
<reference evidence="7" key="1">
    <citation type="journal article" date="2010" name="Nature">
        <title>The dynamic genome of Hydra.</title>
        <authorList>
            <person name="Chapman J.A."/>
            <person name="Kirkness E.F."/>
            <person name="Simakov O."/>
            <person name="Hampson S.E."/>
            <person name="Mitros T."/>
            <person name="Weinmaier T."/>
            <person name="Rattei T."/>
            <person name="Balasubramanian P.G."/>
            <person name="Borman J."/>
            <person name="Busam D."/>
            <person name="Disbennett K."/>
            <person name="Pfannkoch C."/>
            <person name="Sumin N."/>
            <person name="Sutton G."/>
            <person name="Viswanathan L."/>
            <person name="Walenz B."/>
            <person name="Goodstein D.M."/>
            <person name="Hellsten U."/>
            <person name="Kawashima T."/>
            <person name="Prochnik S.E."/>
            <person name="Putnam N.H."/>
            <person name="Shu S."/>
            <person name="Blumberg B."/>
            <person name="Dana C.E."/>
            <person name="Gee L."/>
            <person name="Kibler D.F."/>
            <person name="Law L."/>
            <person name="Lindgens D."/>
            <person name="Martinez D.E."/>
            <person name="Peng J."/>
            <person name="Wigge P.A."/>
            <person name="Bertulat B."/>
            <person name="Guder C."/>
            <person name="Nakamura Y."/>
            <person name="Ozbek S."/>
            <person name="Watanabe H."/>
            <person name="Khalturin K."/>
            <person name="Hemmrich G."/>
            <person name="Franke A."/>
            <person name="Augustin R."/>
            <person name="Fraune S."/>
            <person name="Hayakawa E."/>
            <person name="Hayakawa S."/>
            <person name="Hirose M."/>
            <person name="Hwang J."/>
            <person name="Ikeo K."/>
            <person name="Nishimiya-Fujisawa C."/>
            <person name="Ogura A."/>
            <person name="Takahashi T."/>
            <person name="Steinmetz P.R."/>
            <person name="Zhang X."/>
            <person name="Aufschnaiter R."/>
            <person name="Eder M.K."/>
            <person name="Gorny A.K."/>
            <person name="Salvenmoser W."/>
            <person name="Heimberg A.M."/>
            <person name="Wheeler B.M."/>
            <person name="Peterson K.J."/>
            <person name="Boettger A."/>
            <person name="Tischler P."/>
            <person name="Wolf A."/>
            <person name="Gojobori T."/>
            <person name="Remington K.A."/>
            <person name="Strausberg R.L."/>
            <person name="Venter J."/>
            <person name="Technau U."/>
            <person name="Hobmayer B."/>
            <person name="Bosch T.C."/>
            <person name="Holstein T.W."/>
            <person name="Fujisawa T."/>
            <person name="Bode H.R."/>
            <person name="David C.N."/>
            <person name="Rokhsar D.S."/>
            <person name="Steele R.E."/>
        </authorList>
    </citation>
    <scope>NUCLEOTIDE SEQUENCE</scope>
</reference>
<evidence type="ECO:0000256" key="5">
    <source>
        <dbReference type="ARBA" id="ARBA00023136"/>
    </source>
</evidence>
<feature type="transmembrane region" description="Helical" evidence="6">
    <location>
        <begin position="76"/>
        <end position="94"/>
    </location>
</feature>
<evidence type="ECO:0008006" key="8">
    <source>
        <dbReference type="Google" id="ProtNLM"/>
    </source>
</evidence>
<keyword evidence="4 6" id="KW-1133">Transmembrane helix</keyword>
<dbReference type="PANTHER" id="PTHR30482">
    <property type="entry name" value="HIGH-AFFINITY BRANCHED-CHAIN AMINO ACID TRANSPORT SYSTEM PERMEASE"/>
    <property type="match status" value="1"/>
</dbReference>
<protein>
    <recommendedName>
        <fullName evidence="8">Branched-chain amino acid ABC transporter permease</fullName>
    </recommendedName>
</protein>
<feature type="transmembrane region" description="Helical" evidence="6">
    <location>
        <begin position="334"/>
        <end position="355"/>
    </location>
</feature>
<dbReference type="EMBL" id="FN543104">
    <property type="protein sequence ID" value="CBA27026.1"/>
    <property type="molecule type" value="Genomic_DNA"/>
</dbReference>
<evidence type="ECO:0000256" key="1">
    <source>
        <dbReference type="ARBA" id="ARBA00004651"/>
    </source>
</evidence>
<dbReference type="GO" id="GO:0005886">
    <property type="term" value="C:plasma membrane"/>
    <property type="evidence" value="ECO:0007669"/>
    <property type="project" value="UniProtKB-SubCell"/>
</dbReference>
<evidence type="ECO:0000256" key="4">
    <source>
        <dbReference type="ARBA" id="ARBA00022989"/>
    </source>
</evidence>